<dbReference type="GO" id="GO:0004540">
    <property type="term" value="F:RNA nuclease activity"/>
    <property type="evidence" value="ECO:0007669"/>
    <property type="project" value="InterPro"/>
</dbReference>
<comment type="function">
    <text evidence="5">Toxic component of a toxin-antitoxin (TA) system. An RNase.</text>
</comment>
<keyword evidence="5" id="KW-0800">Toxin</keyword>
<keyword evidence="6" id="KW-1133">Transmembrane helix</keyword>
<accession>E6SHQ7</accession>
<dbReference type="KEGG" id="tmr:Tmar_0633"/>
<protein>
    <recommendedName>
        <fullName evidence="5">Ribonuclease VapC</fullName>
        <shortName evidence="5">RNase VapC</shortName>
        <ecNumber evidence="5">3.1.-.-</ecNumber>
    </recommendedName>
    <alternativeName>
        <fullName evidence="5">Toxin VapC</fullName>
    </alternativeName>
</protein>
<dbReference type="GO" id="GO:0000287">
    <property type="term" value="F:magnesium ion binding"/>
    <property type="evidence" value="ECO:0007669"/>
    <property type="project" value="UniProtKB-UniRule"/>
</dbReference>
<dbReference type="SUPFAM" id="SSF88723">
    <property type="entry name" value="PIN domain-like"/>
    <property type="match status" value="1"/>
</dbReference>
<feature type="transmembrane region" description="Helical" evidence="6">
    <location>
        <begin position="34"/>
        <end position="53"/>
    </location>
</feature>
<evidence type="ECO:0000256" key="4">
    <source>
        <dbReference type="ARBA" id="ARBA00022801"/>
    </source>
</evidence>
<dbReference type="OrthoDB" id="9789052at2"/>
<dbReference type="InterPro" id="IPR022907">
    <property type="entry name" value="VapC_family"/>
</dbReference>
<evidence type="ECO:0000259" key="7">
    <source>
        <dbReference type="Pfam" id="PF01850"/>
    </source>
</evidence>
<dbReference type="EMBL" id="CP002344">
    <property type="protein sequence ID" value="ADU50754.1"/>
    <property type="molecule type" value="Genomic_DNA"/>
</dbReference>
<keyword evidence="2 5" id="KW-0540">Nuclease</keyword>
<dbReference type="Proteomes" id="UP000008915">
    <property type="component" value="Chromosome"/>
</dbReference>
<dbReference type="HOGENOM" id="CLU_121449_2_2_9"/>
<evidence type="ECO:0000313" key="8">
    <source>
        <dbReference type="EMBL" id="ADU50754.1"/>
    </source>
</evidence>
<evidence type="ECO:0000313" key="9">
    <source>
        <dbReference type="Proteomes" id="UP000008915"/>
    </source>
</evidence>
<comment type="similarity">
    <text evidence="5">Belongs to the PINc/VapC protein family.</text>
</comment>
<evidence type="ECO:0000256" key="5">
    <source>
        <dbReference type="HAMAP-Rule" id="MF_00265"/>
    </source>
</evidence>
<dbReference type="EC" id="3.1.-.-" evidence="5"/>
<keyword evidence="6" id="KW-0472">Membrane</keyword>
<reference evidence="9" key="2">
    <citation type="journal article" date="2010" name="Stand. Genomic Sci.">
        <title>Complete genome sequence of Thermaerobacter marianensis type strain (7p75aT).</title>
        <authorList>
            <person name="Han C."/>
            <person name="Gu W."/>
            <person name="Zhang X."/>
            <person name="Lapidus A."/>
            <person name="Nolan M."/>
            <person name="Copeland A."/>
            <person name="Lucas S."/>
            <person name="Glavina Del Rio T."/>
            <person name="Tice H."/>
            <person name="Cheng J."/>
            <person name="Tapia R."/>
            <person name="Goodwin L."/>
            <person name="Pitluck S."/>
            <person name="Pagani I."/>
            <person name="Ivanova N."/>
            <person name="Mavromatis K."/>
            <person name="Mikhailova N."/>
            <person name="Pati A."/>
            <person name="Chen A."/>
            <person name="Palaniappan K."/>
            <person name="Land M."/>
            <person name="Hauser L."/>
            <person name="Chang Y."/>
            <person name="Jeffries C."/>
            <person name="Schneider S."/>
            <person name="Rohde M."/>
            <person name="Goker M."/>
            <person name="Pukall R."/>
            <person name="Woyke T."/>
            <person name="Bristow J."/>
            <person name="Eisen J."/>
            <person name="Markowitz V."/>
            <person name="Hugenholtz P."/>
            <person name="Kyrpides N."/>
            <person name="Klenk H."/>
            <person name="Detter J."/>
        </authorList>
    </citation>
    <scope>NUCLEOTIDE SEQUENCE [LARGE SCALE GENOMIC DNA]</scope>
    <source>
        <strain evidence="9">ATCC 700841 / DSM 12885 / JCM 10246 / 7p75a</strain>
    </source>
</reference>
<dbReference type="eggNOG" id="COG5611">
    <property type="taxonomic scope" value="Bacteria"/>
</dbReference>
<dbReference type="InterPro" id="IPR029060">
    <property type="entry name" value="PIN-like_dom_sf"/>
</dbReference>
<evidence type="ECO:0000256" key="2">
    <source>
        <dbReference type="ARBA" id="ARBA00022722"/>
    </source>
</evidence>
<proteinExistence type="inferred from homology"/>
<dbReference type="Pfam" id="PF01850">
    <property type="entry name" value="PIN"/>
    <property type="match status" value="1"/>
</dbReference>
<keyword evidence="6" id="KW-0812">Transmembrane</keyword>
<keyword evidence="3 5" id="KW-0479">Metal-binding</keyword>
<name>E6SHQ7_THEM7</name>
<dbReference type="GO" id="GO:0016787">
    <property type="term" value="F:hydrolase activity"/>
    <property type="evidence" value="ECO:0007669"/>
    <property type="project" value="UniProtKB-KW"/>
</dbReference>
<keyword evidence="5" id="KW-0460">Magnesium</keyword>
<feature type="binding site" evidence="5">
    <location>
        <position position="7"/>
    </location>
    <ligand>
        <name>Mg(2+)</name>
        <dbReference type="ChEBI" id="CHEBI:18420"/>
    </ligand>
</feature>
<dbReference type="RefSeq" id="WP_013495059.1">
    <property type="nucleotide sequence ID" value="NC_014831.1"/>
</dbReference>
<feature type="binding site" evidence="5">
    <location>
        <position position="103"/>
    </location>
    <ligand>
        <name>Mg(2+)</name>
        <dbReference type="ChEBI" id="CHEBI:18420"/>
    </ligand>
</feature>
<evidence type="ECO:0000256" key="6">
    <source>
        <dbReference type="SAM" id="Phobius"/>
    </source>
</evidence>
<evidence type="ECO:0000256" key="1">
    <source>
        <dbReference type="ARBA" id="ARBA00022649"/>
    </source>
</evidence>
<organism evidence="8 9">
    <name type="scientific">Thermaerobacter marianensis (strain ATCC 700841 / DSM 12885 / JCM 10246 / 7p75a)</name>
    <dbReference type="NCBI Taxonomy" id="644966"/>
    <lineage>
        <taxon>Bacteria</taxon>
        <taxon>Bacillati</taxon>
        <taxon>Bacillota</taxon>
        <taxon>Clostridia</taxon>
        <taxon>Eubacteriales</taxon>
        <taxon>Clostridiales Family XVII. Incertae Sedis</taxon>
        <taxon>Thermaerobacter</taxon>
    </lineage>
</organism>
<dbReference type="Gene3D" id="3.40.50.1010">
    <property type="entry name" value="5'-nuclease"/>
    <property type="match status" value="1"/>
</dbReference>
<dbReference type="AlphaFoldDB" id="E6SHQ7"/>
<evidence type="ECO:0000256" key="3">
    <source>
        <dbReference type="ARBA" id="ARBA00022723"/>
    </source>
</evidence>
<dbReference type="HAMAP" id="MF_00265">
    <property type="entry name" value="VapC_Nob1"/>
    <property type="match status" value="1"/>
</dbReference>
<comment type="cofactor">
    <cofactor evidence="5">
        <name>Mg(2+)</name>
        <dbReference type="ChEBI" id="CHEBI:18420"/>
    </cofactor>
</comment>
<gene>
    <name evidence="5" type="primary">vapC</name>
    <name evidence="8" type="ordered locus">Tmar_0633</name>
</gene>
<sequence length="134" mass="14774">MKRWIVDANVLIYILGGDVRFASRARAALEEAKAAGITLYIPVAVLAEILYVLRKSPEFLYSREDVAGALLRLVRTPGVECQDQEAVIWALQRYREKEIDFVDLYAAGLAVGSGDPVLTNDDDIVKTGAPVRPL</sequence>
<feature type="domain" description="PIN" evidence="7">
    <location>
        <begin position="5"/>
        <end position="128"/>
    </location>
</feature>
<keyword evidence="1 5" id="KW-1277">Toxin-antitoxin system</keyword>
<keyword evidence="9" id="KW-1185">Reference proteome</keyword>
<reference evidence="8 9" key="1">
    <citation type="journal article" date="2010" name="Stand. Genomic Sci.">
        <title>Complete genome sequence of Thermaerobacter marianensis type strain (7p75a).</title>
        <authorList>
            <person name="Han C."/>
            <person name="Gu W."/>
            <person name="Zhang X."/>
            <person name="Lapidus A."/>
            <person name="Nolan M."/>
            <person name="Copeland A."/>
            <person name="Lucas S."/>
            <person name="Del Rio T.G."/>
            <person name="Tice H."/>
            <person name="Cheng J.F."/>
            <person name="Tapia R."/>
            <person name="Goodwin L."/>
            <person name="Pitluck S."/>
            <person name="Pagani I."/>
            <person name="Ivanova N."/>
            <person name="Mavromatis K."/>
            <person name="Mikhailova N."/>
            <person name="Pati A."/>
            <person name="Chen A."/>
            <person name="Palaniappan K."/>
            <person name="Land M."/>
            <person name="Hauser L."/>
            <person name="Chang Y.J."/>
            <person name="Jeffries C.D."/>
            <person name="Schneider S."/>
            <person name="Rohde M."/>
            <person name="Goker M."/>
            <person name="Pukall R."/>
            <person name="Woyke T."/>
            <person name="Bristow J."/>
            <person name="Eisen J.A."/>
            <person name="Markowitz V."/>
            <person name="Hugenholtz P."/>
            <person name="Kyrpides N.C."/>
            <person name="Klenk H.P."/>
            <person name="Detter J.C."/>
        </authorList>
    </citation>
    <scope>NUCLEOTIDE SEQUENCE [LARGE SCALE GENOMIC DNA]</scope>
    <source>
        <strain evidence="9">ATCC 700841 / DSM 12885 / JCM 10246 / 7p75a</strain>
    </source>
</reference>
<keyword evidence="4 5" id="KW-0378">Hydrolase</keyword>
<dbReference type="GO" id="GO:0090729">
    <property type="term" value="F:toxin activity"/>
    <property type="evidence" value="ECO:0007669"/>
    <property type="project" value="UniProtKB-KW"/>
</dbReference>
<dbReference type="InterPro" id="IPR002716">
    <property type="entry name" value="PIN_dom"/>
</dbReference>